<dbReference type="Gene3D" id="1.25.40.10">
    <property type="entry name" value="Tetratricopeptide repeat domain"/>
    <property type="match status" value="1"/>
</dbReference>
<evidence type="ECO:0000256" key="5">
    <source>
        <dbReference type="ARBA" id="ARBA00023288"/>
    </source>
</evidence>
<keyword evidence="1 6" id="KW-0732">Signal</keyword>
<feature type="domain" description="Outer membrane lipoprotein BamD-like" evidence="8">
    <location>
        <begin position="103"/>
        <end position="294"/>
    </location>
</feature>
<keyword evidence="5" id="KW-0449">Lipoprotein</keyword>
<keyword evidence="3" id="KW-0564">Palmitate</keyword>
<evidence type="ECO:0000256" key="7">
    <source>
        <dbReference type="SAM" id="MobiDB-lite"/>
    </source>
</evidence>
<dbReference type="PANTHER" id="PTHR37423:SF1">
    <property type="entry name" value="OUTER MEMBRANE PROTEIN ASSEMBLY FACTOR BAMD"/>
    <property type="match status" value="1"/>
</dbReference>
<protein>
    <recommendedName>
        <fullName evidence="6">Outer membrane protein assembly factor BamD</fullName>
    </recommendedName>
</protein>
<dbReference type="Proteomes" id="UP000621447">
    <property type="component" value="Unassembled WGS sequence"/>
</dbReference>
<keyword evidence="4 6" id="KW-0998">Cell outer membrane</keyword>
<evidence type="ECO:0000256" key="6">
    <source>
        <dbReference type="HAMAP-Rule" id="MF_00922"/>
    </source>
</evidence>
<dbReference type="HAMAP" id="MF_00922">
    <property type="entry name" value="OM_assembly_BamD"/>
    <property type="match status" value="1"/>
</dbReference>
<feature type="compositionally biased region" description="Low complexity" evidence="7">
    <location>
        <begin position="335"/>
        <end position="347"/>
    </location>
</feature>
<evidence type="ECO:0000256" key="3">
    <source>
        <dbReference type="ARBA" id="ARBA00023139"/>
    </source>
</evidence>
<keyword evidence="10" id="KW-1185">Reference proteome</keyword>
<dbReference type="PANTHER" id="PTHR37423">
    <property type="entry name" value="SOLUBLE LYTIC MUREIN TRANSGLYCOSYLASE-RELATED"/>
    <property type="match status" value="1"/>
</dbReference>
<name>A0ABX2JCR0_9SPHN</name>
<evidence type="ECO:0000256" key="2">
    <source>
        <dbReference type="ARBA" id="ARBA00023136"/>
    </source>
</evidence>
<comment type="similarity">
    <text evidence="6">Belongs to the BamD family.</text>
</comment>
<feature type="compositionally biased region" description="Low complexity" evidence="7">
    <location>
        <begin position="360"/>
        <end position="392"/>
    </location>
</feature>
<gene>
    <name evidence="6 9" type="primary">bamD</name>
    <name evidence="9" type="ORF">HRV97_01860</name>
</gene>
<dbReference type="InterPro" id="IPR011990">
    <property type="entry name" value="TPR-like_helical_dom_sf"/>
</dbReference>
<dbReference type="SUPFAM" id="SSF48452">
    <property type="entry name" value="TPR-like"/>
    <property type="match status" value="1"/>
</dbReference>
<comment type="caution">
    <text evidence="9">The sequence shown here is derived from an EMBL/GenBank/DDBJ whole genome shotgun (WGS) entry which is preliminary data.</text>
</comment>
<dbReference type="InterPro" id="IPR039565">
    <property type="entry name" value="BamD-like"/>
</dbReference>
<organism evidence="9 10">
    <name type="scientific">Sphingomonas hominis</name>
    <dbReference type="NCBI Taxonomy" id="2741495"/>
    <lineage>
        <taxon>Bacteria</taxon>
        <taxon>Pseudomonadati</taxon>
        <taxon>Pseudomonadota</taxon>
        <taxon>Alphaproteobacteria</taxon>
        <taxon>Sphingomonadales</taxon>
        <taxon>Sphingomonadaceae</taxon>
        <taxon>Sphingomonas</taxon>
    </lineage>
</organism>
<evidence type="ECO:0000259" key="8">
    <source>
        <dbReference type="Pfam" id="PF13525"/>
    </source>
</evidence>
<keyword evidence="2 6" id="KW-0472">Membrane</keyword>
<feature type="region of interest" description="Disordered" evidence="7">
    <location>
        <begin position="333"/>
        <end position="392"/>
    </location>
</feature>
<comment type="function">
    <text evidence="6">Part of the outer membrane protein assembly complex, which is involved in assembly and insertion of beta-barrel proteins into the outer membrane.</text>
</comment>
<comment type="subcellular location">
    <subcellularLocation>
        <location evidence="6">Cell outer membrane</location>
    </subcellularLocation>
</comment>
<reference evidence="9 10" key="1">
    <citation type="submission" date="2020-06" db="EMBL/GenBank/DDBJ databases">
        <title>Sphingomonas hominis sp. nov., a member of the Sphingomonas, isolated from the hair of a 22-year-old girl.</title>
        <authorList>
            <person name="Zhang D.-F."/>
            <person name="Cui X.-W."/>
        </authorList>
    </citation>
    <scope>NUCLEOTIDE SEQUENCE [LARGE SCALE GENOMIC DNA]</scope>
    <source>
        <strain evidence="9 10">HHU CXW</strain>
    </source>
</reference>
<sequence>MMVTETVSTRAISRPLPRASNKAYRCTVNAPSPAPAKAVVRAHSHALRPMPMRTLPVRGLSARAPLARGLTVALIAAFALPIAGCARSKAGTDLPYVARDVGTLYTSAKTRLDQGRYKEAAALFDEVERQHPYSVWARRAQLMGAFSYYLARDYTNAIQGAQRFLSVHPGNRDAPYAYYLVALSYYEQISDVTRDQKITTQAQESLGELVRRYPNTRYAADARLKLDLVRDHLAGKEMEVGRFYERRRQWLSATLRFRKVIDEYQTTTHAPEALMRLTETYLALGVRNEAEKAAAVLGANYPGSDWYQRAYKLMREYPSTAIAPLAPGAQVVPPGTRTTTVAGEATTSVPAKADAPNAVTPATTGGDPAGTLPPDTTSPANTPNPTSSTPTP</sequence>
<accession>A0ABX2JCR0</accession>
<comment type="subunit">
    <text evidence="6">Part of the Bam complex.</text>
</comment>
<dbReference type="CDD" id="cd15830">
    <property type="entry name" value="BamD"/>
    <property type="match status" value="1"/>
</dbReference>
<evidence type="ECO:0000256" key="4">
    <source>
        <dbReference type="ARBA" id="ARBA00023237"/>
    </source>
</evidence>
<evidence type="ECO:0000313" key="9">
    <source>
        <dbReference type="EMBL" id="NTS63906.1"/>
    </source>
</evidence>
<evidence type="ECO:0000313" key="10">
    <source>
        <dbReference type="Proteomes" id="UP000621447"/>
    </source>
</evidence>
<evidence type="ECO:0000256" key="1">
    <source>
        <dbReference type="ARBA" id="ARBA00022729"/>
    </source>
</evidence>
<dbReference type="EMBL" id="JABULH010000001">
    <property type="protein sequence ID" value="NTS63906.1"/>
    <property type="molecule type" value="Genomic_DNA"/>
</dbReference>
<dbReference type="Pfam" id="PF13525">
    <property type="entry name" value="YfiO"/>
    <property type="match status" value="1"/>
</dbReference>
<dbReference type="InterPro" id="IPR017689">
    <property type="entry name" value="BamD"/>
</dbReference>
<proteinExistence type="inferred from homology"/>
<dbReference type="NCBIfam" id="TIGR03302">
    <property type="entry name" value="OM_YfiO"/>
    <property type="match status" value="1"/>
</dbReference>